<name>A0A9P1RAV2_PSEAI</name>
<proteinExistence type="predicted"/>
<gene>
    <name evidence="1" type="ORF">PAERUG_P19_London_7_VIM_2_05_10_05153</name>
</gene>
<dbReference type="EMBL" id="CVVU01000234">
    <property type="protein sequence ID" value="CRP65763.1"/>
    <property type="molecule type" value="Genomic_DNA"/>
</dbReference>
<reference evidence="2" key="1">
    <citation type="submission" date="2015-06" db="EMBL/GenBank/DDBJ databases">
        <authorList>
            <person name="Radhakrishnan Rajesh"/>
            <person name="Underwood Anthony"/>
            <person name="Al-Shahib Ali"/>
        </authorList>
    </citation>
    <scope>NUCLEOTIDE SEQUENCE [LARGE SCALE GENOMIC DNA]</scope>
    <source>
        <strain evidence="2">P19_London_7_VIM_2_05_10</strain>
    </source>
</reference>
<dbReference type="AlphaFoldDB" id="A0A9P1RAV2"/>
<organism evidence="1 2">
    <name type="scientific">Pseudomonas aeruginosa</name>
    <dbReference type="NCBI Taxonomy" id="287"/>
    <lineage>
        <taxon>Bacteria</taxon>
        <taxon>Pseudomonadati</taxon>
        <taxon>Pseudomonadota</taxon>
        <taxon>Gammaproteobacteria</taxon>
        <taxon>Pseudomonadales</taxon>
        <taxon>Pseudomonadaceae</taxon>
        <taxon>Pseudomonas</taxon>
    </lineage>
</organism>
<evidence type="ECO:0000313" key="2">
    <source>
        <dbReference type="Proteomes" id="UP000045039"/>
    </source>
</evidence>
<comment type="caution">
    <text evidence="1">The sequence shown here is derived from an EMBL/GenBank/DDBJ whole genome shotgun (WGS) entry which is preliminary data.</text>
</comment>
<protein>
    <submittedName>
        <fullName evidence="1">Uncharacterized protein</fullName>
    </submittedName>
</protein>
<sequence length="165" mass="18196">MIAECIGCGCTDVCACVSEDGACYWLRVDYSRGEGVCSHCPERVAEWDEATGRKSIDDQFIELMDALDGCDTPAAISQKLTELQGTVRDIASACRQTVLFSRAQAEFESTKADIELGPMEGGSLYTAWYLLMDRIARSPTRFHMRSSVRILLPLVADFLPEDPNA</sequence>
<evidence type="ECO:0000313" key="1">
    <source>
        <dbReference type="EMBL" id="CRP65763.1"/>
    </source>
</evidence>
<dbReference type="RefSeq" id="WP_023100668.1">
    <property type="nucleotide sequence ID" value="NZ_BSAZ01000023.1"/>
</dbReference>
<dbReference type="Proteomes" id="UP000045039">
    <property type="component" value="Unassembled WGS sequence"/>
</dbReference>
<accession>A0A9P1RAV2</accession>